<evidence type="ECO:0000256" key="1">
    <source>
        <dbReference type="SAM" id="MobiDB-lite"/>
    </source>
</evidence>
<name>A0AAD4I652_9PLEO</name>
<reference evidence="2" key="1">
    <citation type="submission" date="2021-07" db="EMBL/GenBank/DDBJ databases">
        <title>Genome Resource of American Ginseng Black Spot Pathogen Alternaria panax.</title>
        <authorList>
            <person name="Qiu C."/>
            <person name="Wang W."/>
            <person name="Liu Z."/>
        </authorList>
    </citation>
    <scope>NUCLEOTIDE SEQUENCE</scope>
    <source>
        <strain evidence="2">BNCC115425</strain>
    </source>
</reference>
<feature type="compositionally biased region" description="Low complexity" evidence="1">
    <location>
        <begin position="53"/>
        <end position="79"/>
    </location>
</feature>
<dbReference type="AlphaFoldDB" id="A0AAD4I652"/>
<proteinExistence type="predicted"/>
<organism evidence="2 3">
    <name type="scientific">Alternaria panax</name>
    <dbReference type="NCBI Taxonomy" id="48097"/>
    <lineage>
        <taxon>Eukaryota</taxon>
        <taxon>Fungi</taxon>
        <taxon>Dikarya</taxon>
        <taxon>Ascomycota</taxon>
        <taxon>Pezizomycotina</taxon>
        <taxon>Dothideomycetes</taxon>
        <taxon>Pleosporomycetidae</taxon>
        <taxon>Pleosporales</taxon>
        <taxon>Pleosporineae</taxon>
        <taxon>Pleosporaceae</taxon>
        <taxon>Alternaria</taxon>
        <taxon>Alternaria sect. Panax</taxon>
    </lineage>
</organism>
<protein>
    <submittedName>
        <fullName evidence="2">Uncharacterized protein</fullName>
    </submittedName>
</protein>
<evidence type="ECO:0000313" key="2">
    <source>
        <dbReference type="EMBL" id="KAG9185051.1"/>
    </source>
</evidence>
<feature type="region of interest" description="Disordered" evidence="1">
    <location>
        <begin position="1"/>
        <end position="79"/>
    </location>
</feature>
<evidence type="ECO:0000313" key="3">
    <source>
        <dbReference type="Proteomes" id="UP001199106"/>
    </source>
</evidence>
<sequence length="301" mass="33447">MARQTRLSFADKSPNVKAEATGKRKRSTVEDNSQSDFSDNETPKAKKSRVTPKAKATAASAKGTSAKAAKPATKTQKPSQIYKKAIAEVDKKVRSLDAKVQKQGPNSSAVTSPTYAAAMAKFLPGVSKLNEMGAEGAVCALNLLLHLAHNAYGDINASFKMSGYGGHKKPYWDMDELMLKVVEKRVAIANSNSDLQQPLELVEVPHRWSDKDADVGVFKTGRPNKQQRGWIAKQREKWEKERNNLARERRETTKDWVDNAIAELVDSRDYIKDYGHEGFFRKSIARLEELKSNRSGKHTAS</sequence>
<accession>A0AAD4I652</accession>
<comment type="caution">
    <text evidence="2">The sequence shown here is derived from an EMBL/GenBank/DDBJ whole genome shotgun (WGS) entry which is preliminary data.</text>
</comment>
<keyword evidence="3" id="KW-1185">Reference proteome</keyword>
<dbReference type="Proteomes" id="UP001199106">
    <property type="component" value="Unassembled WGS sequence"/>
</dbReference>
<gene>
    <name evidence="2" type="ORF">G6011_02998</name>
</gene>
<dbReference type="EMBL" id="JAANER010000012">
    <property type="protein sequence ID" value="KAG9185051.1"/>
    <property type="molecule type" value="Genomic_DNA"/>
</dbReference>